<keyword evidence="14" id="KW-1185">Reference proteome</keyword>
<reference evidence="13" key="1">
    <citation type="submission" date="2014-09" db="EMBL/GenBank/DDBJ databases">
        <title>Draft genome sequence of an oleaginous Mucoromycotina fungus Mucor ambiguus NBRC6742.</title>
        <authorList>
            <person name="Takeda I."/>
            <person name="Yamane N."/>
            <person name="Morita T."/>
            <person name="Tamano K."/>
            <person name="Machida M."/>
            <person name="Baker S."/>
            <person name="Koike H."/>
        </authorList>
    </citation>
    <scope>NUCLEOTIDE SEQUENCE</scope>
    <source>
        <strain evidence="13">NBRC 6742</strain>
    </source>
</reference>
<evidence type="ECO:0000256" key="8">
    <source>
        <dbReference type="ARBA" id="ARBA00022989"/>
    </source>
</evidence>
<keyword evidence="11" id="KW-0472">Membrane</keyword>
<keyword evidence="7" id="KW-0653">Protein transport</keyword>
<evidence type="ECO:0000256" key="11">
    <source>
        <dbReference type="ARBA" id="ARBA00023136"/>
    </source>
</evidence>
<accession>A0A0C9MUT9</accession>
<dbReference type="Pfam" id="PF11711">
    <property type="entry name" value="Tim54"/>
    <property type="match status" value="1"/>
</dbReference>
<evidence type="ECO:0000313" key="14">
    <source>
        <dbReference type="Proteomes" id="UP000053815"/>
    </source>
</evidence>
<evidence type="ECO:0000256" key="4">
    <source>
        <dbReference type="ARBA" id="ARBA00022448"/>
    </source>
</evidence>
<gene>
    <name evidence="13" type="ORF">MAM1_0500d10747</name>
</gene>
<comment type="similarity">
    <text evidence="2">Belongs to the TIM54 family.</text>
</comment>
<dbReference type="STRING" id="91626.A0A0C9MUT9"/>
<proteinExistence type="inferred from homology"/>
<keyword evidence="9" id="KW-0811">Translocation</keyword>
<keyword evidence="6" id="KW-0999">Mitochondrion inner membrane</keyword>
<evidence type="ECO:0000256" key="10">
    <source>
        <dbReference type="ARBA" id="ARBA00023128"/>
    </source>
</evidence>
<evidence type="ECO:0000256" key="1">
    <source>
        <dbReference type="ARBA" id="ARBA00004434"/>
    </source>
</evidence>
<dbReference type="GO" id="GO:0015031">
    <property type="term" value="P:protein transport"/>
    <property type="evidence" value="ECO:0007669"/>
    <property type="project" value="UniProtKB-KW"/>
</dbReference>
<sequence>MPLPFGLKAPSKGTLIFSGVAGAISGIVYTSNKNAEDARRRLAQRVSFLADRPCGVHEMPRKVLVYISAPPGDGLEKSRNWFREYVKPVLVAGAIDYEIKEARSSGQIENSVVEEVVKLRRETEEASKSVEEKREQVDNVEMIGHSNNPFTSPQMNDMLKNKAANRSEYDGILAIGRNAYREVLSGLSKGCDASLAVVVEEEKATENAIEEAANQPKDGNEAQDQQPEHIEAAPVTPVEQPTETEENGGMELQPKEEESYFSLPSKFSPIMYVPHVNIIGWSNIPYRLWMWYFDNKRIDEVGKYVVAAVLNNTRPIEERDADLGQQEKKYWIGDEEVEELKKNDGPIVIDERIFDKLSTYTSEDLP</sequence>
<dbReference type="InterPro" id="IPR021056">
    <property type="entry name" value="Mt_import_IM_translocase_Tim54"/>
</dbReference>
<keyword evidence="8" id="KW-1133">Transmembrane helix</keyword>
<evidence type="ECO:0000313" key="13">
    <source>
        <dbReference type="EMBL" id="GAN11189.1"/>
    </source>
</evidence>
<keyword evidence="5" id="KW-0812">Transmembrane</keyword>
<dbReference type="OrthoDB" id="5598305at2759"/>
<evidence type="ECO:0000256" key="2">
    <source>
        <dbReference type="ARBA" id="ARBA00006355"/>
    </source>
</evidence>
<keyword evidence="10" id="KW-0496">Mitochondrion</keyword>
<dbReference type="EMBL" id="DF836789">
    <property type="protein sequence ID" value="GAN11189.1"/>
    <property type="molecule type" value="Genomic_DNA"/>
</dbReference>
<dbReference type="AlphaFoldDB" id="A0A0C9MUT9"/>
<evidence type="ECO:0000256" key="5">
    <source>
        <dbReference type="ARBA" id="ARBA00022692"/>
    </source>
</evidence>
<evidence type="ECO:0000256" key="6">
    <source>
        <dbReference type="ARBA" id="ARBA00022792"/>
    </source>
</evidence>
<evidence type="ECO:0000256" key="7">
    <source>
        <dbReference type="ARBA" id="ARBA00022927"/>
    </source>
</evidence>
<evidence type="ECO:0000256" key="3">
    <source>
        <dbReference type="ARBA" id="ARBA00020796"/>
    </source>
</evidence>
<keyword evidence="4" id="KW-0813">Transport</keyword>
<comment type="subcellular location">
    <subcellularLocation>
        <location evidence="1">Mitochondrion inner membrane</location>
        <topology evidence="1">Single-pass membrane protein</topology>
    </subcellularLocation>
</comment>
<evidence type="ECO:0000256" key="12">
    <source>
        <dbReference type="SAM" id="MobiDB-lite"/>
    </source>
</evidence>
<name>A0A0C9MUT9_9FUNG</name>
<organism evidence="13">
    <name type="scientific">Mucor ambiguus</name>
    <dbReference type="NCBI Taxonomy" id="91626"/>
    <lineage>
        <taxon>Eukaryota</taxon>
        <taxon>Fungi</taxon>
        <taxon>Fungi incertae sedis</taxon>
        <taxon>Mucoromycota</taxon>
        <taxon>Mucoromycotina</taxon>
        <taxon>Mucoromycetes</taxon>
        <taxon>Mucorales</taxon>
        <taxon>Mucorineae</taxon>
        <taxon>Mucoraceae</taxon>
        <taxon>Mucor</taxon>
    </lineage>
</organism>
<feature type="region of interest" description="Disordered" evidence="12">
    <location>
        <begin position="232"/>
        <end position="256"/>
    </location>
</feature>
<protein>
    <recommendedName>
        <fullName evidence="3">Mitochondrial import inner membrane translocase subunit TIM54</fullName>
    </recommendedName>
</protein>
<dbReference type="Proteomes" id="UP000053815">
    <property type="component" value="Unassembled WGS sequence"/>
</dbReference>
<dbReference type="GO" id="GO:0005743">
    <property type="term" value="C:mitochondrial inner membrane"/>
    <property type="evidence" value="ECO:0007669"/>
    <property type="project" value="UniProtKB-SubCell"/>
</dbReference>
<evidence type="ECO:0000256" key="9">
    <source>
        <dbReference type="ARBA" id="ARBA00023010"/>
    </source>
</evidence>